<evidence type="ECO:0000313" key="2">
    <source>
        <dbReference type="Proteomes" id="UP000075840"/>
    </source>
</evidence>
<dbReference type="SUPFAM" id="SSF54695">
    <property type="entry name" value="POZ domain"/>
    <property type="match status" value="1"/>
</dbReference>
<dbReference type="EMBL" id="APCN01002272">
    <property type="status" value="NOT_ANNOTATED_CDS"/>
    <property type="molecule type" value="Genomic_DNA"/>
</dbReference>
<dbReference type="GeneID" id="120897714"/>
<dbReference type="SMART" id="SM00225">
    <property type="entry name" value="BTB"/>
    <property type="match status" value="1"/>
</dbReference>
<dbReference type="VEuPathDB" id="VectorBase:AARA014711"/>
<accession>A0A182IGX6</accession>
<dbReference type="Proteomes" id="UP000075840">
    <property type="component" value="Unassembled WGS sequence"/>
</dbReference>
<dbReference type="InterPro" id="IPR011333">
    <property type="entry name" value="SKP1/BTB/POZ_sf"/>
</dbReference>
<dbReference type="Gene3D" id="1.25.40.420">
    <property type="match status" value="1"/>
</dbReference>
<dbReference type="KEGG" id="aara:120897714"/>
<protein>
    <submittedName>
        <fullName evidence="1">Uncharacterized protein</fullName>
    </submittedName>
</protein>
<dbReference type="Pfam" id="PF07707">
    <property type="entry name" value="BACK"/>
    <property type="match status" value="1"/>
</dbReference>
<dbReference type="GO" id="GO:0022008">
    <property type="term" value="P:neurogenesis"/>
    <property type="evidence" value="ECO:0007669"/>
    <property type="project" value="TreeGrafter"/>
</dbReference>
<dbReference type="GO" id="GO:0005829">
    <property type="term" value="C:cytosol"/>
    <property type="evidence" value="ECO:0007669"/>
    <property type="project" value="TreeGrafter"/>
</dbReference>
<dbReference type="Gene3D" id="3.30.710.10">
    <property type="entry name" value="Potassium Channel Kv1.1, Chain A"/>
    <property type="match status" value="1"/>
</dbReference>
<dbReference type="PROSITE" id="PS50097">
    <property type="entry name" value="BTB"/>
    <property type="match status" value="1"/>
</dbReference>
<dbReference type="InterPro" id="IPR000210">
    <property type="entry name" value="BTB/POZ_dom"/>
</dbReference>
<dbReference type="VEuPathDB" id="VectorBase:AARA21_005463"/>
<name>A0A182IGX6_ANOAR</name>
<sequence length="405" mass="47270">MVKIRNYDPEMMAQSNSLFDSEENSCEGLNYDTETTLCRRLEKMVNNKLLLDVTFIVGPEKRRIYAHKQYLVTASEFFYKMFCGNFIEAQRKEVVLEDVDAELFLTILRLVYSKEVHLNWDNISAIYDIMQRFLLMDYFDPLISFLKNQVVNLDTAIMVFLNNDHFNFKEVDEKCMHYILNNPFYLFKRDEFTSMSQGRLIKILTAWRINCTTAQLEQALDKWLSENKSSNDNELRKLVTEKIRAIYAHKLHLFYGNCPYDNQTTGKLGIRLISRKPLALYGVGIYARAYEKEYIAKLALYDGELKLRECEFKIFPSFGDTIVKVLFEEVVLVQDVTYHMHISNLNMIRYRGAPTLAHEHIKIHFNTIESGFPHIAYLLAKYSDCVTTTEGGSQSCCKCPKIACN</sequence>
<dbReference type="EnsemblMetazoa" id="AARA014711-RB">
    <property type="protein sequence ID" value="AARA014711-PB"/>
    <property type="gene ID" value="AARA014711"/>
</dbReference>
<dbReference type="AlphaFoldDB" id="A0A182IGX6"/>
<evidence type="ECO:0000313" key="1">
    <source>
        <dbReference type="EnsemblMetazoa" id="AARA014711-PB"/>
    </source>
</evidence>
<dbReference type="InterPro" id="IPR011705">
    <property type="entry name" value="BACK"/>
</dbReference>
<proteinExistence type="predicted"/>
<organism evidence="1 2">
    <name type="scientific">Anopheles arabiensis</name>
    <name type="common">Mosquito</name>
    <dbReference type="NCBI Taxonomy" id="7173"/>
    <lineage>
        <taxon>Eukaryota</taxon>
        <taxon>Metazoa</taxon>
        <taxon>Ecdysozoa</taxon>
        <taxon>Arthropoda</taxon>
        <taxon>Hexapoda</taxon>
        <taxon>Insecta</taxon>
        <taxon>Pterygota</taxon>
        <taxon>Neoptera</taxon>
        <taxon>Endopterygota</taxon>
        <taxon>Diptera</taxon>
        <taxon>Nematocera</taxon>
        <taxon>Culicoidea</taxon>
        <taxon>Culicidae</taxon>
        <taxon>Anophelinae</taxon>
        <taxon>Anopheles</taxon>
    </lineage>
</organism>
<reference evidence="1" key="1">
    <citation type="submission" date="2022-08" db="UniProtKB">
        <authorList>
            <consortium name="EnsemblMetazoa"/>
        </authorList>
    </citation>
    <scope>IDENTIFICATION</scope>
    <source>
        <strain evidence="1">Dongola</strain>
    </source>
</reference>
<dbReference type="RefSeq" id="XP_040158701.1">
    <property type="nucleotide sequence ID" value="XM_040302767.1"/>
</dbReference>
<dbReference type="PANTHER" id="PTHR45774">
    <property type="entry name" value="BTB/POZ DOMAIN-CONTAINING"/>
    <property type="match status" value="1"/>
</dbReference>
<dbReference type="Pfam" id="PF00651">
    <property type="entry name" value="BTB"/>
    <property type="match status" value="1"/>
</dbReference>
<dbReference type="PANTHER" id="PTHR45774:SF9">
    <property type="entry name" value="LUTE, ISOFORM D"/>
    <property type="match status" value="1"/>
</dbReference>
<dbReference type="CDD" id="cd14733">
    <property type="entry name" value="BACK"/>
    <property type="match status" value="1"/>
</dbReference>
<keyword evidence="2" id="KW-1185">Reference proteome</keyword>